<dbReference type="EMBL" id="FRYL01000013">
    <property type="protein sequence ID" value="SHO80604.1"/>
    <property type="molecule type" value="Genomic_DNA"/>
</dbReference>
<protein>
    <recommendedName>
        <fullName evidence="1">Card1 endonuclease domain-containing protein</fullName>
    </recommendedName>
</protein>
<dbReference type="AlphaFoldDB" id="A0A1W1EIB8"/>
<dbReference type="InterPro" id="IPR011856">
    <property type="entry name" value="tRNA_endonuc-like_dom_sf"/>
</dbReference>
<dbReference type="SUPFAM" id="SSF52980">
    <property type="entry name" value="Restriction endonuclease-like"/>
    <property type="match status" value="1"/>
</dbReference>
<dbReference type="InterPro" id="IPR015093">
    <property type="entry name" value="Card1_endonucl_dom"/>
</dbReference>
<accession>A0A1W1EIB8</accession>
<dbReference type="Pfam" id="PF09002">
    <property type="entry name" value="Card1_endonuc"/>
    <property type="match status" value="1"/>
</dbReference>
<evidence type="ECO:0000259" key="1">
    <source>
        <dbReference type="Pfam" id="PF09002"/>
    </source>
</evidence>
<proteinExistence type="predicted"/>
<reference evidence="2" key="1">
    <citation type="submission" date="2016-10" db="EMBL/GenBank/DDBJ databases">
        <authorList>
            <person name="de Groot N.N."/>
        </authorList>
    </citation>
    <scope>NUCLEOTIDE SEQUENCE</scope>
</reference>
<gene>
    <name evidence="2" type="ORF">MNB_SV-15-1324</name>
</gene>
<sequence length="596" mass="69975">MILVTVVNKGIYDLSPIIFEFKDKIQEHIIVYDIDYKEKKLAKRLKNSIIKINEKYNISNKISFIEVDEDKKVDMVNIQKKLSKLKPNRLYLNATNSDISLVVVLSGYILNQGGKVIAYDKGDNSYNIIDKNGFENYYIKDSMNLDDFLIFMDYNLISEEDKEYIISNRESLFFLFQNFQDMFIIRTLLHNKQLNRIKTKYRAYYEHIQKLNLINNPVCFGILFEKFVYLKLIQFNFDDIKIGAIVEFNNEYSNEFDILAIKDNHIYTIECKIGGNINIKPNDVIYKSDSLLEHFGYDSKSIIINMQKDNQPLNFKAKILKRARSSNIEVYNEYKFNTSDFHNLVMEFFGVKSRIFLLGGIDLEMIEIKNILDKKGLKYKNKNLSWGAKLSSYGLNHKYEFVGIELIKDIDLDNISYIDIDHHNELQDRDSSISQIANLLNIKLNRYQKLVSLNDSGYIPAMIDFGATIEEIEDIRKKDRYYQGVTSRDEELAEESISQMQKKGDIYIIKSKSDKFSPIIDELYGKNVIIYRDNELNYYGRNIKRLVKNYQDLIDKAEAYYGGNYGFFGIAKDKFSKNEIYNIRDNIIKILQKKSN</sequence>
<evidence type="ECO:0000313" key="2">
    <source>
        <dbReference type="EMBL" id="SHO80604.1"/>
    </source>
</evidence>
<dbReference type="Gene3D" id="3.40.1350.10">
    <property type="match status" value="1"/>
</dbReference>
<dbReference type="InterPro" id="IPR011335">
    <property type="entry name" value="Restrct_endonuc-II-like"/>
</dbReference>
<dbReference type="GO" id="GO:0003676">
    <property type="term" value="F:nucleic acid binding"/>
    <property type="evidence" value="ECO:0007669"/>
    <property type="project" value="InterPro"/>
</dbReference>
<name>A0A1W1EIB8_9ZZZZ</name>
<feature type="domain" description="Card1 endonuclease" evidence="1">
    <location>
        <begin position="223"/>
        <end position="312"/>
    </location>
</feature>
<organism evidence="2">
    <name type="scientific">hydrothermal vent metagenome</name>
    <dbReference type="NCBI Taxonomy" id="652676"/>
    <lineage>
        <taxon>unclassified sequences</taxon>
        <taxon>metagenomes</taxon>
        <taxon>ecological metagenomes</taxon>
    </lineage>
</organism>